<evidence type="ECO:0000256" key="4">
    <source>
        <dbReference type="ARBA" id="ARBA00022692"/>
    </source>
</evidence>
<organism evidence="15 16">
    <name type="scientific">Morella rubra</name>
    <name type="common">Chinese bayberry</name>
    <dbReference type="NCBI Taxonomy" id="262757"/>
    <lineage>
        <taxon>Eukaryota</taxon>
        <taxon>Viridiplantae</taxon>
        <taxon>Streptophyta</taxon>
        <taxon>Embryophyta</taxon>
        <taxon>Tracheophyta</taxon>
        <taxon>Spermatophyta</taxon>
        <taxon>Magnoliopsida</taxon>
        <taxon>eudicotyledons</taxon>
        <taxon>Gunneridae</taxon>
        <taxon>Pentapetalae</taxon>
        <taxon>rosids</taxon>
        <taxon>fabids</taxon>
        <taxon>Fagales</taxon>
        <taxon>Myricaceae</taxon>
        <taxon>Morella</taxon>
    </lineage>
</organism>
<proteinExistence type="inferred from homology"/>
<keyword evidence="6 12" id="KW-1133">Transmembrane helix</keyword>
<name>A0A6A1VWQ3_9ROSI</name>
<evidence type="ECO:0000256" key="13">
    <source>
        <dbReference type="SAM" id="SignalP"/>
    </source>
</evidence>
<dbReference type="AlphaFoldDB" id="A0A6A1VWQ3"/>
<evidence type="ECO:0000256" key="1">
    <source>
        <dbReference type="ARBA" id="ARBA00004251"/>
    </source>
</evidence>
<keyword evidence="7" id="KW-0446">Lipid-binding</keyword>
<feature type="chain" id="PRO_5025561312" evidence="13">
    <location>
        <begin position="22"/>
        <end position="771"/>
    </location>
</feature>
<comment type="caution">
    <text evidence="15">The sequence shown here is derived from an EMBL/GenBank/DDBJ whole genome shotgun (WGS) entry which is preliminary data.</text>
</comment>
<dbReference type="InterPro" id="IPR040326">
    <property type="entry name" value="HAP2/GCS1"/>
</dbReference>
<gene>
    <name evidence="15" type="ORF">CJ030_MR4G021138</name>
</gene>
<keyword evidence="9" id="KW-1015">Disulfide bond</keyword>
<feature type="region of interest" description="Disordered" evidence="11">
    <location>
        <begin position="710"/>
        <end position="749"/>
    </location>
</feature>
<dbReference type="OrthoDB" id="272303at2759"/>
<accession>A0A6A1VWQ3</accession>
<dbReference type="EMBL" id="RXIC02000022">
    <property type="protein sequence ID" value="KAB1217183.1"/>
    <property type="molecule type" value="Genomic_DNA"/>
</dbReference>
<dbReference type="InterPro" id="IPR018928">
    <property type="entry name" value="HAP2/GCS1_dom"/>
</dbReference>
<feature type="compositionally biased region" description="Basic and acidic residues" evidence="11">
    <location>
        <begin position="652"/>
        <end position="665"/>
    </location>
</feature>
<dbReference type="Pfam" id="PF10699">
    <property type="entry name" value="HAP2-GCS1"/>
    <property type="match status" value="1"/>
</dbReference>
<feature type="region of interest" description="Disordered" evidence="11">
    <location>
        <begin position="645"/>
        <end position="691"/>
    </location>
</feature>
<dbReference type="PANTHER" id="PTHR31764">
    <property type="entry name" value="PROTEIN HAPLESS 2"/>
    <property type="match status" value="1"/>
</dbReference>
<keyword evidence="5 13" id="KW-0732">Signal</keyword>
<evidence type="ECO:0000256" key="6">
    <source>
        <dbReference type="ARBA" id="ARBA00022989"/>
    </source>
</evidence>
<evidence type="ECO:0000256" key="10">
    <source>
        <dbReference type="ARBA" id="ARBA00023279"/>
    </source>
</evidence>
<evidence type="ECO:0000256" key="9">
    <source>
        <dbReference type="ARBA" id="ARBA00023157"/>
    </source>
</evidence>
<feature type="compositionally biased region" description="Basic residues" evidence="11">
    <location>
        <begin position="666"/>
        <end position="686"/>
    </location>
</feature>
<reference evidence="15 16" key="1">
    <citation type="journal article" date="2019" name="Plant Biotechnol. J.">
        <title>The red bayberry genome and genetic basis of sex determination.</title>
        <authorList>
            <person name="Jia H.M."/>
            <person name="Jia H.J."/>
            <person name="Cai Q.L."/>
            <person name="Wang Y."/>
            <person name="Zhao H.B."/>
            <person name="Yang W.F."/>
            <person name="Wang G.Y."/>
            <person name="Li Y.H."/>
            <person name="Zhan D.L."/>
            <person name="Shen Y.T."/>
            <person name="Niu Q.F."/>
            <person name="Chang L."/>
            <person name="Qiu J."/>
            <person name="Zhao L."/>
            <person name="Xie H.B."/>
            <person name="Fu W.Y."/>
            <person name="Jin J."/>
            <person name="Li X.W."/>
            <person name="Jiao Y."/>
            <person name="Zhou C.C."/>
            <person name="Tu T."/>
            <person name="Chai C.Y."/>
            <person name="Gao J.L."/>
            <person name="Fan L.J."/>
            <person name="van de Weg E."/>
            <person name="Wang J.Y."/>
            <person name="Gao Z.S."/>
        </authorList>
    </citation>
    <scope>NUCLEOTIDE SEQUENCE [LARGE SCALE GENOMIC DNA]</scope>
    <source>
        <tissue evidence="15">Leaves</tissue>
    </source>
</reference>
<comment type="subcellular location">
    <subcellularLocation>
        <location evidence="1">Cell membrane</location>
        <topology evidence="1">Single-pass type I membrane protein</topology>
    </subcellularLocation>
</comment>
<evidence type="ECO:0000256" key="2">
    <source>
        <dbReference type="ARBA" id="ARBA00010929"/>
    </source>
</evidence>
<feature type="compositionally biased region" description="Basic residues" evidence="11">
    <location>
        <begin position="710"/>
        <end position="719"/>
    </location>
</feature>
<dbReference type="Proteomes" id="UP000516437">
    <property type="component" value="Chromosome 4"/>
</dbReference>
<sequence>MGQTILFLVLFIGFLGPRGDAGVQILSKSKLEKCEKSSDSDNLNCTKKIVLNLAVPSGTSGGEASIVAEIVEVEENSTNKMQTLRIPPVLTVNKSAAFAMYQLTYIRDVPYKPQEFYVKTRKCEPDADAKVVKMCERQAIFIIVFALKRLRDEKGHIIEHTQPICCPCGPQRRVPSSCGNFFDKLMKGKANTAHCLRFPGDWFHVFGIGQQSLGFSIRIQVKTGSKISELVVGPENRTVSSKDNFLKVKIIGDFAGYTNIPSFEDFYLVIPRQVPILAYILILQSQERCYFPRYQLWDTFRFQSLGYLLGVLCELNSQGDDGQPQDLGMNFSMWMLLERVRFTLDGLECNKIGVSYEAFNGQPNFCASPFWSCLHNQLWNFHEADQNRIKRNQLPLYGVEGRFERINQDRDAGSHSFSIGVTEALNTNLYIELSADDIEYVYQRSPGKILSVSIPTFEALTQFGVATITTKNTGEVEASYSLTFDCSRDVTLMEEQFFIMKPDETTNRSFKLYPTTDRAAKYLCSAILKDSTFNEVDRAECQFTTTATILDNGSQGAPFQPPSSSINGFFESIEGIWDRLWRSLVDFITGKTCRCHIQYICISWMVMFGLLLAIFPTVLVLLWLLHQKGLFDPLYDWWEDHFGTDDQSSSDIWRERTDPDRPRMHVDKHHAHPRHHRRGSQYKRRSIYNEQRDNHPARETDYYYYRHHVHKDKHKHGRSKNLSSIQQGKKERETMKGLSKASRHNAEKQDELMKQKHGLLNGTQFNLHARE</sequence>
<keyword evidence="8 12" id="KW-0472">Membrane</keyword>
<keyword evidence="3" id="KW-1003">Cell membrane</keyword>
<feature type="signal peptide" evidence="13">
    <location>
        <begin position="1"/>
        <end position="21"/>
    </location>
</feature>
<dbReference type="PANTHER" id="PTHR31764:SF0">
    <property type="entry name" value="GENERATIVE CELL SPECIFIC-1_HAP2 DOMAIN-CONTAINING PROTEIN"/>
    <property type="match status" value="1"/>
</dbReference>
<keyword evidence="16" id="KW-1185">Reference proteome</keyword>
<evidence type="ECO:0000256" key="11">
    <source>
        <dbReference type="SAM" id="MobiDB-lite"/>
    </source>
</evidence>
<keyword evidence="10" id="KW-0278">Fertilization</keyword>
<evidence type="ECO:0000256" key="8">
    <source>
        <dbReference type="ARBA" id="ARBA00023136"/>
    </source>
</evidence>
<evidence type="ECO:0000256" key="3">
    <source>
        <dbReference type="ARBA" id="ARBA00022475"/>
    </source>
</evidence>
<feature type="domain" description="Generative cell specific-1/HAP2" evidence="14">
    <location>
        <begin position="42"/>
        <end position="601"/>
    </location>
</feature>
<dbReference type="GO" id="GO:0005886">
    <property type="term" value="C:plasma membrane"/>
    <property type="evidence" value="ECO:0007669"/>
    <property type="project" value="UniProtKB-SubCell"/>
</dbReference>
<protein>
    <submittedName>
        <fullName evidence="15">Protein HAPLESS 2</fullName>
    </submittedName>
</protein>
<dbReference type="GO" id="GO:0008289">
    <property type="term" value="F:lipid binding"/>
    <property type="evidence" value="ECO:0007669"/>
    <property type="project" value="UniProtKB-KW"/>
</dbReference>
<evidence type="ECO:0000256" key="12">
    <source>
        <dbReference type="SAM" id="Phobius"/>
    </source>
</evidence>
<feature type="transmembrane region" description="Helical" evidence="12">
    <location>
        <begin position="602"/>
        <end position="625"/>
    </location>
</feature>
<comment type="similarity">
    <text evidence="2">Belongs to the HAP2/GCS1 family.</text>
</comment>
<evidence type="ECO:0000256" key="5">
    <source>
        <dbReference type="ARBA" id="ARBA00022729"/>
    </source>
</evidence>
<keyword evidence="4 12" id="KW-0812">Transmembrane</keyword>
<evidence type="ECO:0000259" key="14">
    <source>
        <dbReference type="Pfam" id="PF10699"/>
    </source>
</evidence>
<evidence type="ECO:0000313" key="16">
    <source>
        <dbReference type="Proteomes" id="UP000516437"/>
    </source>
</evidence>
<evidence type="ECO:0000313" key="15">
    <source>
        <dbReference type="EMBL" id="KAB1217183.1"/>
    </source>
</evidence>
<evidence type="ECO:0000256" key="7">
    <source>
        <dbReference type="ARBA" id="ARBA00023121"/>
    </source>
</evidence>